<feature type="transmembrane region" description="Helical" evidence="11">
    <location>
        <begin position="687"/>
        <end position="703"/>
    </location>
</feature>
<dbReference type="InterPro" id="IPR039524">
    <property type="entry name" value="PIGO/GPI13"/>
</dbReference>
<keyword evidence="8 11" id="KW-1133">Transmembrane helix</keyword>
<evidence type="ECO:0000256" key="3">
    <source>
        <dbReference type="ARBA" id="ARBA00008695"/>
    </source>
</evidence>
<feature type="transmembrane region" description="Helical" evidence="11">
    <location>
        <begin position="554"/>
        <end position="571"/>
    </location>
</feature>
<dbReference type="Gene3D" id="3.40.720.10">
    <property type="entry name" value="Alkaline Phosphatase, subunit A"/>
    <property type="match status" value="1"/>
</dbReference>
<evidence type="ECO:0000256" key="2">
    <source>
        <dbReference type="ARBA" id="ARBA00004687"/>
    </source>
</evidence>
<evidence type="ECO:0000256" key="1">
    <source>
        <dbReference type="ARBA" id="ARBA00004477"/>
    </source>
</evidence>
<dbReference type="Pfam" id="PF01663">
    <property type="entry name" value="Phosphodiest"/>
    <property type="match status" value="1"/>
</dbReference>
<gene>
    <name evidence="12" type="ORF">K470DRAFT_221145</name>
</gene>
<evidence type="ECO:0000256" key="9">
    <source>
        <dbReference type="ARBA" id="ARBA00023136"/>
    </source>
</evidence>
<evidence type="ECO:0000256" key="5">
    <source>
        <dbReference type="ARBA" id="ARBA00022679"/>
    </source>
</evidence>
<keyword evidence="5" id="KW-0808">Transferase</keyword>
<comment type="subcellular location">
    <subcellularLocation>
        <location evidence="1">Endoplasmic reticulum membrane</location>
        <topology evidence="1">Multi-pass membrane protein</topology>
    </subcellularLocation>
</comment>
<keyword evidence="6 11" id="KW-0812">Transmembrane</keyword>
<comment type="similarity">
    <text evidence="3">Belongs to the PIGG/PIGN/PIGO family. PIGO subfamily.</text>
</comment>
<dbReference type="UniPathway" id="UPA00196"/>
<dbReference type="InterPro" id="IPR017850">
    <property type="entry name" value="Alkaline_phosphatase_core_sf"/>
</dbReference>
<dbReference type="AlphaFoldDB" id="A0A6A7BVF3"/>
<protein>
    <submittedName>
        <fullName evidence="12">Alkaline phosphatase-like protein</fullName>
    </submittedName>
</protein>
<feature type="transmembrane region" description="Helical" evidence="11">
    <location>
        <begin position="436"/>
        <end position="456"/>
    </location>
</feature>
<feature type="transmembrane region" description="Helical" evidence="11">
    <location>
        <begin position="613"/>
        <end position="638"/>
    </location>
</feature>
<evidence type="ECO:0000256" key="10">
    <source>
        <dbReference type="ARBA" id="ARBA00023180"/>
    </source>
</evidence>
<evidence type="ECO:0000256" key="7">
    <source>
        <dbReference type="ARBA" id="ARBA00022824"/>
    </source>
</evidence>
<keyword evidence="4" id="KW-0337">GPI-anchor biosynthesis</keyword>
<feature type="transmembrane region" description="Helical" evidence="11">
    <location>
        <begin position="468"/>
        <end position="487"/>
    </location>
</feature>
<dbReference type="PANTHER" id="PTHR23071:SF1">
    <property type="entry name" value="GPI ETHANOLAMINE PHOSPHATE TRANSFERASE 3"/>
    <property type="match status" value="1"/>
</dbReference>
<proteinExistence type="inferred from homology"/>
<dbReference type="EMBL" id="MU006009">
    <property type="protein sequence ID" value="KAF2858468.1"/>
    <property type="molecule type" value="Genomic_DNA"/>
</dbReference>
<evidence type="ECO:0000256" key="11">
    <source>
        <dbReference type="SAM" id="Phobius"/>
    </source>
</evidence>
<dbReference type="GO" id="GO:0005789">
    <property type="term" value="C:endoplasmic reticulum membrane"/>
    <property type="evidence" value="ECO:0007669"/>
    <property type="project" value="UniProtKB-SubCell"/>
</dbReference>
<evidence type="ECO:0000256" key="8">
    <source>
        <dbReference type="ARBA" id="ARBA00022989"/>
    </source>
</evidence>
<dbReference type="OrthoDB" id="272139at2759"/>
<dbReference type="GO" id="GO:0051377">
    <property type="term" value="F:mannose-ethanolamine phosphotransferase activity"/>
    <property type="evidence" value="ECO:0007669"/>
    <property type="project" value="InterPro"/>
</dbReference>
<dbReference type="InterPro" id="IPR037675">
    <property type="entry name" value="PIG-O_N"/>
</dbReference>
<evidence type="ECO:0000313" key="13">
    <source>
        <dbReference type="Proteomes" id="UP000799421"/>
    </source>
</evidence>
<evidence type="ECO:0000256" key="6">
    <source>
        <dbReference type="ARBA" id="ARBA00022692"/>
    </source>
</evidence>
<reference evidence="12" key="1">
    <citation type="journal article" date="2020" name="Stud. Mycol.">
        <title>101 Dothideomycetes genomes: a test case for predicting lifestyles and emergence of pathogens.</title>
        <authorList>
            <person name="Haridas S."/>
            <person name="Albert R."/>
            <person name="Binder M."/>
            <person name="Bloem J."/>
            <person name="Labutti K."/>
            <person name="Salamov A."/>
            <person name="Andreopoulos B."/>
            <person name="Baker S."/>
            <person name="Barry K."/>
            <person name="Bills G."/>
            <person name="Bluhm B."/>
            <person name="Cannon C."/>
            <person name="Castanera R."/>
            <person name="Culley D."/>
            <person name="Daum C."/>
            <person name="Ezra D."/>
            <person name="Gonzalez J."/>
            <person name="Henrissat B."/>
            <person name="Kuo A."/>
            <person name="Liang C."/>
            <person name="Lipzen A."/>
            <person name="Lutzoni F."/>
            <person name="Magnuson J."/>
            <person name="Mondo S."/>
            <person name="Nolan M."/>
            <person name="Ohm R."/>
            <person name="Pangilinan J."/>
            <person name="Park H.-J."/>
            <person name="Ramirez L."/>
            <person name="Alfaro M."/>
            <person name="Sun H."/>
            <person name="Tritt A."/>
            <person name="Yoshinaga Y."/>
            <person name="Zwiers L.-H."/>
            <person name="Turgeon B."/>
            <person name="Goodwin S."/>
            <person name="Spatafora J."/>
            <person name="Crous P."/>
            <person name="Grigoriev I."/>
        </authorList>
    </citation>
    <scope>NUCLEOTIDE SEQUENCE</scope>
    <source>
        <strain evidence="12">CBS 480.64</strain>
    </source>
</reference>
<evidence type="ECO:0000256" key="4">
    <source>
        <dbReference type="ARBA" id="ARBA00022502"/>
    </source>
</evidence>
<keyword evidence="9 11" id="KW-0472">Membrane</keyword>
<dbReference type="GO" id="GO:0006506">
    <property type="term" value="P:GPI anchor biosynthetic process"/>
    <property type="evidence" value="ECO:0007669"/>
    <property type="project" value="UniProtKB-UniPathway"/>
</dbReference>
<feature type="transmembrane region" description="Helical" evidence="11">
    <location>
        <begin position="844"/>
        <end position="867"/>
    </location>
</feature>
<keyword evidence="13" id="KW-1185">Reference proteome</keyword>
<dbReference type="SUPFAM" id="SSF53649">
    <property type="entry name" value="Alkaline phosphatase-like"/>
    <property type="match status" value="1"/>
</dbReference>
<evidence type="ECO:0000313" key="12">
    <source>
        <dbReference type="EMBL" id="KAF2858468.1"/>
    </source>
</evidence>
<dbReference type="Proteomes" id="UP000799421">
    <property type="component" value="Unassembled WGS sequence"/>
</dbReference>
<feature type="transmembrane region" description="Helical" evidence="11">
    <location>
        <begin position="526"/>
        <end position="548"/>
    </location>
</feature>
<keyword evidence="10" id="KW-0325">Glycoprotein</keyword>
<feature type="transmembrane region" description="Helical" evidence="11">
    <location>
        <begin position="650"/>
        <end position="667"/>
    </location>
</feature>
<feature type="transmembrane region" description="Helical" evidence="11">
    <location>
        <begin position="493"/>
        <end position="514"/>
    </location>
</feature>
<sequence length="870" mass="96104">MDDARKGAGKQHGLTAVFFTLVTVFHVFGIYLFCSGFLLSRLVLPDRSECGHAPTAVKSVGSVDDGCWHPKTFNRAVFVIIDALRYDFTVPTEDDAYFHNALPVLYETAVERPHNALLRPCIADPPTTTLQRLKGLTTGTLPTFIDAGSNFAGTAVDEDNWVEQLYRAGKRIVHLGDDTWHALFPGYFDMNLTKPYDSFNVWDLHTVDNGVNEHLFPLLEMGEGWDLIVAHYLGVDHAGHRYGPDHPAMRDKLMQMDRVLRRMVETIDEDTLLVVMGDHGMDIKGDHGGESDDEIEAALWMFSKRDVFSGGSPPPLTAKERFVGQIDIVPTLSLLLGLPIPFNNLGQPIEDAFLGPSMDYSNQATVSKITASQIKRYQDRYLVARGIGDDDSAASLLWGEAERVPTGSFSAVHDAYTAYQAENLRICRSLWASFDLVRIAMGIAVLFATFALLAMYAYGTDIDITPSLLTWGMSGLILGCLVGFLVAKILTQPVLPAVVSSASILGLVGSFLPMRSVSHIPFPRTFFSWTSTVATLLLCLSFGANSFTIWEDEILLYLLTTFGILLLLASLREPNPYTRKKSTLNALSFLITTRLASLSRLCREEQLPYCKSTFYASATSSTSAIWQLSIPILITLLLPKILKLYRSQTRSIPLRLGLTLITTYWLLDSADDGQWLDTLTPYLKSTRIILARGVLILLTLYAHREASLLLLLPLLVQKPMGQFALAMLLISLLNLAAITTPTPTALPALMGLFSVFKTGHQAVLASIQWEVAFTFSQGIVYPISPLAVGLNAFAGVVVTTVFVSRNRALAGYLLVHAAIAVATTMGCAWLRRHLMLYRVFMPRMLMAFAMVLVADLGAVIGLGMRWVREW</sequence>
<name>A0A6A7BVF3_9PEZI</name>
<feature type="transmembrane region" description="Helical" evidence="11">
    <location>
        <begin position="12"/>
        <end position="33"/>
    </location>
</feature>
<dbReference type="CDD" id="cd16023">
    <property type="entry name" value="GPI_EPT_3"/>
    <property type="match status" value="1"/>
</dbReference>
<accession>A0A6A7BVF3</accession>
<feature type="transmembrane region" description="Helical" evidence="11">
    <location>
        <begin position="809"/>
        <end position="832"/>
    </location>
</feature>
<organism evidence="12 13">
    <name type="scientific">Piedraia hortae CBS 480.64</name>
    <dbReference type="NCBI Taxonomy" id="1314780"/>
    <lineage>
        <taxon>Eukaryota</taxon>
        <taxon>Fungi</taxon>
        <taxon>Dikarya</taxon>
        <taxon>Ascomycota</taxon>
        <taxon>Pezizomycotina</taxon>
        <taxon>Dothideomycetes</taxon>
        <taxon>Dothideomycetidae</taxon>
        <taxon>Capnodiales</taxon>
        <taxon>Piedraiaceae</taxon>
        <taxon>Piedraia</taxon>
    </lineage>
</organism>
<feature type="transmembrane region" description="Helical" evidence="11">
    <location>
        <begin position="779"/>
        <end position="803"/>
    </location>
</feature>
<dbReference type="InterPro" id="IPR002591">
    <property type="entry name" value="Phosphodiest/P_Trfase"/>
</dbReference>
<dbReference type="PANTHER" id="PTHR23071">
    <property type="entry name" value="PHOSPHATIDYLINOSITOL GLYCAN"/>
    <property type="match status" value="1"/>
</dbReference>
<comment type="pathway">
    <text evidence="2">Glycolipid biosynthesis; glycosylphosphatidylinositol-anchor biosynthesis.</text>
</comment>
<keyword evidence="7" id="KW-0256">Endoplasmic reticulum</keyword>
<feature type="transmembrane region" description="Helical" evidence="11">
    <location>
        <begin position="723"/>
        <end position="740"/>
    </location>
</feature>